<evidence type="ECO:0000256" key="1">
    <source>
        <dbReference type="SAM" id="Phobius"/>
    </source>
</evidence>
<protein>
    <submittedName>
        <fullName evidence="2">Uncharacterized protein</fullName>
    </submittedName>
</protein>
<dbReference type="EMBL" id="LNIX01000011">
    <property type="protein sequence ID" value="OXA48797.1"/>
    <property type="molecule type" value="Genomic_DNA"/>
</dbReference>
<keyword evidence="1" id="KW-1133">Transmembrane helix</keyword>
<comment type="caution">
    <text evidence="2">The sequence shown here is derived from an EMBL/GenBank/DDBJ whole genome shotgun (WGS) entry which is preliminary data.</text>
</comment>
<dbReference type="Proteomes" id="UP000198287">
    <property type="component" value="Unassembled WGS sequence"/>
</dbReference>
<evidence type="ECO:0000313" key="3">
    <source>
        <dbReference type="Proteomes" id="UP000198287"/>
    </source>
</evidence>
<name>A0A226DVR8_FOLCA</name>
<dbReference type="OrthoDB" id="6347891at2759"/>
<dbReference type="InterPro" id="IPR027854">
    <property type="entry name" value="STMP1"/>
</dbReference>
<organism evidence="2 3">
    <name type="scientific">Folsomia candida</name>
    <name type="common">Springtail</name>
    <dbReference type="NCBI Taxonomy" id="158441"/>
    <lineage>
        <taxon>Eukaryota</taxon>
        <taxon>Metazoa</taxon>
        <taxon>Ecdysozoa</taxon>
        <taxon>Arthropoda</taxon>
        <taxon>Hexapoda</taxon>
        <taxon>Collembola</taxon>
        <taxon>Entomobryomorpha</taxon>
        <taxon>Isotomoidea</taxon>
        <taxon>Isotomidae</taxon>
        <taxon>Proisotominae</taxon>
        <taxon>Folsomia</taxon>
    </lineage>
</organism>
<dbReference type="Pfam" id="PF15054">
    <property type="entry name" value="DUF4535"/>
    <property type="match status" value="1"/>
</dbReference>
<reference evidence="2 3" key="1">
    <citation type="submission" date="2015-12" db="EMBL/GenBank/DDBJ databases">
        <title>The genome of Folsomia candida.</title>
        <authorList>
            <person name="Faddeeva A."/>
            <person name="Derks M.F."/>
            <person name="Anvar Y."/>
            <person name="Smit S."/>
            <person name="Van Straalen N."/>
            <person name="Roelofs D."/>
        </authorList>
    </citation>
    <scope>NUCLEOTIDE SEQUENCE [LARGE SCALE GENOMIC DNA]</scope>
    <source>
        <strain evidence="2 3">VU population</strain>
        <tissue evidence="2">Whole body</tissue>
    </source>
</reference>
<feature type="transmembrane region" description="Helical" evidence="1">
    <location>
        <begin position="12"/>
        <end position="38"/>
    </location>
</feature>
<sequence>MMWNILTYAYNTLLVIFIATHLLVGALISFLVGLYLGIYLAQNYAVPRITEPSLLYEKVVRFLEQHRLRSIRPARIMTLIREDSPTGKSDDVVQGLLQVNARSDSLENEDNQGTNAAILFSTHAHLE</sequence>
<accession>A0A226DVR8</accession>
<keyword evidence="3" id="KW-1185">Reference proteome</keyword>
<evidence type="ECO:0000313" key="2">
    <source>
        <dbReference type="EMBL" id="OXA48797.1"/>
    </source>
</evidence>
<gene>
    <name evidence="2" type="ORF">Fcan01_16804</name>
</gene>
<keyword evidence="1" id="KW-0472">Membrane</keyword>
<dbReference type="AlphaFoldDB" id="A0A226DVR8"/>
<keyword evidence="1" id="KW-0812">Transmembrane</keyword>
<proteinExistence type="predicted"/>